<evidence type="ECO:0000313" key="3">
    <source>
        <dbReference type="EMBL" id="RFU52652.1"/>
    </source>
</evidence>
<dbReference type="EMBL" id="QVQY01000027">
    <property type="protein sequence ID" value="RFU50424.1"/>
    <property type="molecule type" value="Genomic_DNA"/>
</dbReference>
<dbReference type="KEGG" id="schj:DDV21_002565"/>
<evidence type="ECO:0000313" key="5">
    <source>
        <dbReference type="Proteomes" id="UP000262901"/>
    </source>
</evidence>
<proteinExistence type="predicted"/>
<gene>
    <name evidence="1" type="ORF">DDV21_002565</name>
    <name evidence="2" type="ORF">DDV22_08730</name>
    <name evidence="3" type="ORF">DDV23_08570</name>
</gene>
<keyword evidence="6" id="KW-1185">Reference proteome</keyword>
<evidence type="ECO:0000313" key="6">
    <source>
        <dbReference type="Proteomes" id="UP000264056"/>
    </source>
</evidence>
<reference evidence="4" key="3">
    <citation type="submission" date="2018-08" db="EMBL/GenBank/DDBJ databases">
        <title>Streptococcus chenjunshii sp. nov., isolated from stools sample of the Tibetan antelope in the Qinghai-Tibet plateau, China.</title>
        <authorList>
            <person name="Tian Z."/>
        </authorList>
    </citation>
    <scope>NUCLEOTIDE SEQUENCE [LARGE SCALE GENOMIC DNA]</scope>
    <source>
        <strain evidence="4">Z15</strain>
    </source>
</reference>
<dbReference type="Proteomes" id="UP000264056">
    <property type="component" value="Unassembled WGS sequence"/>
</dbReference>
<evidence type="ECO:0000313" key="1">
    <source>
        <dbReference type="EMBL" id="AXQ78033.1"/>
    </source>
</evidence>
<name>A0A372KK21_9STRE</name>
<protein>
    <submittedName>
        <fullName evidence="3">Uncharacterized protein</fullName>
    </submittedName>
</protein>
<organism evidence="3 5">
    <name type="scientific">Streptococcus chenjunshii</name>
    <dbReference type="NCBI Taxonomy" id="2173853"/>
    <lineage>
        <taxon>Bacteria</taxon>
        <taxon>Bacillati</taxon>
        <taxon>Bacillota</taxon>
        <taxon>Bacilli</taxon>
        <taxon>Lactobacillales</taxon>
        <taxon>Streptococcaceae</taxon>
        <taxon>Streptococcus</taxon>
    </lineage>
</organism>
<dbReference type="EMBL" id="QVQZ01000023">
    <property type="protein sequence ID" value="RFU52652.1"/>
    <property type="molecule type" value="Genomic_DNA"/>
</dbReference>
<evidence type="ECO:0000313" key="4">
    <source>
        <dbReference type="Proteomes" id="UP000246115"/>
    </source>
</evidence>
<evidence type="ECO:0000313" key="2">
    <source>
        <dbReference type="EMBL" id="RFU50424.1"/>
    </source>
</evidence>
<reference evidence="1" key="4">
    <citation type="journal article" date="2019" name="Int. J. Syst. Evol. Microbiol.">
        <title>Streptococcus chenjunshii sp. nov. isolated from feces of Tibetan antelopes.</title>
        <authorList>
            <person name="Tian Z."/>
            <person name="Lu S."/>
            <person name="Jin D."/>
            <person name="Yang J."/>
            <person name="Pu J."/>
            <person name="Lai X.H."/>
            <person name="Bai X.N."/>
            <person name="Wu X.M."/>
            <person name="Li J."/>
            <person name="Wang S."/>
            <person name="Xu J."/>
        </authorList>
    </citation>
    <scope>NUCLEOTIDE SEQUENCE</scope>
    <source>
        <strain evidence="1">Z15</strain>
    </source>
</reference>
<reference evidence="2 6" key="1">
    <citation type="submission" date="2018-08" db="EMBL/GenBank/DDBJ databases">
        <title>Draft genome of Streptococcus sp .nov. Z2.</title>
        <authorList>
            <person name="Tian Z."/>
        </authorList>
    </citation>
    <scope>NUCLEOTIDE SEQUENCE [LARGE SCALE GENOMIC DNA]</scope>
    <source>
        <strain evidence="2 6">Z2</strain>
    </source>
</reference>
<dbReference type="RefSeq" id="WP_116878683.1">
    <property type="nucleotide sequence ID" value="NZ_CP031733.1"/>
</dbReference>
<accession>A0A372KK21</accession>
<dbReference type="EMBL" id="CP031733">
    <property type="protein sequence ID" value="AXQ78033.1"/>
    <property type="molecule type" value="Genomic_DNA"/>
</dbReference>
<dbReference type="OrthoDB" id="2206093at2"/>
<dbReference type="AlphaFoldDB" id="A0A372KK21"/>
<dbReference type="Proteomes" id="UP000262901">
    <property type="component" value="Unassembled WGS sequence"/>
</dbReference>
<accession>A0A346NAI8</accession>
<reference evidence="3 5" key="2">
    <citation type="submission" date="2018-08" db="EMBL/GenBank/DDBJ databases">
        <title>Draft genome of Streptococcus sp. nov. Z1.</title>
        <authorList>
            <person name="Tian Z."/>
        </authorList>
    </citation>
    <scope>NUCLEOTIDE SEQUENCE [LARGE SCALE GENOMIC DNA]</scope>
    <source>
        <strain evidence="3">Z1</strain>
        <strain evidence="5">Z1(2018)</strain>
    </source>
</reference>
<sequence length="624" mass="72768">MKFIYYSLTAEEALQLHFWSEGQYSVFSLTADYEIFREKLTWLLENQTYYKISYRGAHIEKPILTVVGTLISKGLTAKNISQKVKVLEELTGSPSQRLRNVLADIDTDFYSFYLELLAHPLMLDIETFDGRIYHNSFDRLEIQAQLRPAGTIKDYLMHLELIFQTKAFQKVFQQKNYLLQEFSGQFSIPVNLTTTDAQLTESFYTQRKLQDADSVFIPQKYLPFTYFLKGNLEQLYHTYQSSHPKQAIRRRFGKNGALTQLGDFVISSGASAPIGFQIKGFKPEKNWTGQVKAKYFDHAIRLDLTHIQTNILLHTVKDAYFQQQLSKVLTKWRNEPDKRQALNRLLYPIQGSMDTSFDHHLHTPHYAYSMRITHNLLLIGLLTTLVEEGMSPISLNNEVIFLETHHLNQKRLEQHLQTLDSYFDYRIVDNLFIKDTNNYTYFDTRDQKQVFRGASFNHYEGADVITNLDAPPIVDAVLRRMIIELGEFDVSMISAYLADFIQKESLERIKEYFMLPLYPLKNRRQFVFKNACCQEILSAKACFISQSKEAWTYRRLYVSKKAVSQEAAFLKKYGIKSDTPLKEVANSRLRIEPIDALSAEKLDLGYYSKLIADEMALWEVSEWR</sequence>
<dbReference type="Proteomes" id="UP000246115">
    <property type="component" value="Chromosome"/>
</dbReference>